<evidence type="ECO:0000256" key="6">
    <source>
        <dbReference type="ARBA" id="ARBA00038076"/>
    </source>
</evidence>
<feature type="transmembrane region" description="Helical" evidence="8">
    <location>
        <begin position="551"/>
        <end position="578"/>
    </location>
</feature>
<dbReference type="InterPro" id="IPR050250">
    <property type="entry name" value="Macrolide_Exporter_MacB"/>
</dbReference>
<feature type="transmembrane region" description="Helical" evidence="8">
    <location>
        <begin position="899"/>
        <end position="923"/>
    </location>
</feature>
<organism evidence="10 11">
    <name type="scientific">Streptomyces hazeniae</name>
    <dbReference type="NCBI Taxonomy" id="3075538"/>
    <lineage>
        <taxon>Bacteria</taxon>
        <taxon>Bacillati</taxon>
        <taxon>Actinomycetota</taxon>
        <taxon>Actinomycetes</taxon>
        <taxon>Kitasatosporales</taxon>
        <taxon>Streptomycetaceae</taxon>
        <taxon>Streptomyces</taxon>
    </lineage>
</organism>
<comment type="similarity">
    <text evidence="6">Belongs to the ABC-4 integral membrane protein family.</text>
</comment>
<feature type="transmembrane region" description="Helical" evidence="8">
    <location>
        <begin position="345"/>
        <end position="368"/>
    </location>
</feature>
<keyword evidence="5 8" id="KW-0472">Membrane</keyword>
<keyword evidence="3 8" id="KW-0812">Transmembrane</keyword>
<accession>A0ABU2NKY0</accession>
<feature type="region of interest" description="Disordered" evidence="7">
    <location>
        <begin position="148"/>
        <end position="174"/>
    </location>
</feature>
<keyword evidence="11" id="KW-1185">Reference proteome</keyword>
<dbReference type="Proteomes" id="UP001183414">
    <property type="component" value="Unassembled WGS sequence"/>
</dbReference>
<comment type="caution">
    <text evidence="10">The sequence shown here is derived from an EMBL/GenBank/DDBJ whole genome shotgun (WGS) entry which is preliminary data.</text>
</comment>
<dbReference type="PANTHER" id="PTHR30572:SF4">
    <property type="entry name" value="ABC TRANSPORTER PERMEASE YTRF"/>
    <property type="match status" value="1"/>
</dbReference>
<feature type="transmembrane region" description="Helical" evidence="8">
    <location>
        <begin position="498"/>
        <end position="516"/>
    </location>
</feature>
<feature type="transmembrane region" description="Helical" evidence="8">
    <location>
        <begin position="422"/>
        <end position="446"/>
    </location>
</feature>
<evidence type="ECO:0000256" key="3">
    <source>
        <dbReference type="ARBA" id="ARBA00022692"/>
    </source>
</evidence>
<feature type="transmembrane region" description="Helical" evidence="8">
    <location>
        <begin position="805"/>
        <end position="826"/>
    </location>
</feature>
<evidence type="ECO:0000256" key="2">
    <source>
        <dbReference type="ARBA" id="ARBA00022475"/>
    </source>
</evidence>
<gene>
    <name evidence="10" type="ORF">RM572_02505</name>
</gene>
<evidence type="ECO:0000259" key="9">
    <source>
        <dbReference type="Pfam" id="PF02687"/>
    </source>
</evidence>
<evidence type="ECO:0000256" key="5">
    <source>
        <dbReference type="ARBA" id="ARBA00023136"/>
    </source>
</evidence>
<evidence type="ECO:0000313" key="11">
    <source>
        <dbReference type="Proteomes" id="UP001183414"/>
    </source>
</evidence>
<dbReference type="PANTHER" id="PTHR30572">
    <property type="entry name" value="MEMBRANE COMPONENT OF TRANSPORTER-RELATED"/>
    <property type="match status" value="1"/>
</dbReference>
<evidence type="ECO:0000256" key="8">
    <source>
        <dbReference type="SAM" id="Phobius"/>
    </source>
</evidence>
<keyword evidence="4 8" id="KW-1133">Transmembrane helix</keyword>
<dbReference type="RefSeq" id="WP_311671586.1">
    <property type="nucleotide sequence ID" value="NZ_JAVREQ010000001.1"/>
</dbReference>
<evidence type="ECO:0000256" key="1">
    <source>
        <dbReference type="ARBA" id="ARBA00004651"/>
    </source>
</evidence>
<evidence type="ECO:0000313" key="10">
    <source>
        <dbReference type="EMBL" id="MDT0377645.1"/>
    </source>
</evidence>
<comment type="subcellular location">
    <subcellularLocation>
        <location evidence="1">Cell membrane</location>
        <topology evidence="1">Multi-pass membrane protein</topology>
    </subcellularLocation>
</comment>
<feature type="transmembrane region" description="Helical" evidence="8">
    <location>
        <begin position="389"/>
        <end position="416"/>
    </location>
</feature>
<evidence type="ECO:0000256" key="7">
    <source>
        <dbReference type="SAM" id="MobiDB-lite"/>
    </source>
</evidence>
<dbReference type="InterPro" id="IPR003838">
    <property type="entry name" value="ABC3_permease_C"/>
</dbReference>
<feature type="transmembrane region" description="Helical" evidence="8">
    <location>
        <begin position="852"/>
        <end position="879"/>
    </location>
</feature>
<feature type="transmembrane region" description="Helical" evidence="8">
    <location>
        <begin position="467"/>
        <end position="486"/>
    </location>
</feature>
<dbReference type="EMBL" id="JAVREQ010000001">
    <property type="protein sequence ID" value="MDT0377645.1"/>
    <property type="molecule type" value="Genomic_DNA"/>
</dbReference>
<protein>
    <submittedName>
        <fullName evidence="10">FtsX-like permease family protein</fullName>
    </submittedName>
</protein>
<sequence>MYLPSRLRSAPLSVFAFAVLCFVTTCVTAVLPRAVDAYGDAALRDVLTGAPAEATLLSGTLPVQPGVDSDGDLVAPALRPERVDAVGGVFARAAARTLPVGTGPAVAGVRNPVPVPVGDPDLPRLTESRPPELTLTAPRALAAHSRPVEGELPGPEVRVEPPGRSGNDVHGGSQRVDAVVTARTAHRMGLEPGDSVAFGAPTTPGEPGFRTVLTLTGVVEPRDPDHLFWTADPVTAQPRRASAASGVPGNPPDRFWRFGALVHRDAAKALLGSESGAEAYWHFSLPTDDLHAAQVPELADGLTSLARGPEATALAREAGAPVTVDESLGTLLGGFARDRSAVAPLLAMAAAGVLTTALVVVLLWSVLAAGQRRDELVLLRARGGSLHGLVRWSLAETVACGLPAAVAGYGAAVWLVPDARTAASLLAAATTAAVALLATPLSTAWLHRRPLGAASEGDRTGRGRGRLVAEATVLTLTTGAVVALRQRGVDEGATDTDPFTAAAPVLLALTAALLLLRCCPRALRLLSRAAARRPGAVGFLGLARAGRPASAVVAGLPLLGLLSALTMASFGGTVLAGVADARDRAALAAVGADARIASPGTLAPELAERVRKADGVRDVSPVRTFENASLLSGLEQPTLVIVDPASYARLAAHTGLGAYPAGALDDGGTGDGGTGDGGTGDGAVPALVSAEVYAERVGGPMRLVAPGLRVSVRPEVVREATPAAPQGSFVVVSRKALEKAQPDLAGSALAEPDTLLVDTEDGGAAGIEALRALTERADAALSLNLAAEERAAYGGSALRSGAERLYRAAVLVAAVLSAVAVLLSLAQSAPERAAVLARLRALGMPRRQGSRLVLVEALPLYVLTAAAGVLLALVSVPLLRPGIDLVALAGTPEGTPAPLSTAVLPLLLPALCLLLLTVLALLVQGRVAARRTDARLEST</sequence>
<reference evidence="11" key="1">
    <citation type="submission" date="2023-07" db="EMBL/GenBank/DDBJ databases">
        <title>30 novel species of actinomycetes from the DSMZ collection.</title>
        <authorList>
            <person name="Nouioui I."/>
        </authorList>
    </citation>
    <scope>NUCLEOTIDE SEQUENCE [LARGE SCALE GENOMIC DNA]</scope>
    <source>
        <strain evidence="11">DSM 42041</strain>
    </source>
</reference>
<feature type="domain" description="ABC3 transporter permease C-terminal" evidence="9">
    <location>
        <begin position="809"/>
        <end position="929"/>
    </location>
</feature>
<name>A0ABU2NKY0_9ACTN</name>
<proteinExistence type="inferred from homology"/>
<dbReference type="Pfam" id="PF02687">
    <property type="entry name" value="FtsX"/>
    <property type="match status" value="1"/>
</dbReference>
<evidence type="ECO:0000256" key="4">
    <source>
        <dbReference type="ARBA" id="ARBA00022989"/>
    </source>
</evidence>
<keyword evidence="2" id="KW-1003">Cell membrane</keyword>